<organism evidence="1 2">
    <name type="scientific">Racocetra persica</name>
    <dbReference type="NCBI Taxonomy" id="160502"/>
    <lineage>
        <taxon>Eukaryota</taxon>
        <taxon>Fungi</taxon>
        <taxon>Fungi incertae sedis</taxon>
        <taxon>Mucoromycota</taxon>
        <taxon>Glomeromycotina</taxon>
        <taxon>Glomeromycetes</taxon>
        <taxon>Diversisporales</taxon>
        <taxon>Gigasporaceae</taxon>
        <taxon>Racocetra</taxon>
    </lineage>
</organism>
<feature type="non-terminal residue" evidence="1">
    <location>
        <position position="115"/>
    </location>
</feature>
<dbReference type="Proteomes" id="UP000789920">
    <property type="component" value="Unassembled WGS sequence"/>
</dbReference>
<evidence type="ECO:0000313" key="1">
    <source>
        <dbReference type="EMBL" id="CAG8756850.1"/>
    </source>
</evidence>
<accession>A0ACA9QLT1</accession>
<evidence type="ECO:0000313" key="2">
    <source>
        <dbReference type="Proteomes" id="UP000789920"/>
    </source>
</evidence>
<proteinExistence type="predicted"/>
<dbReference type="EMBL" id="CAJVQC010034616">
    <property type="protein sequence ID" value="CAG8756850.1"/>
    <property type="molecule type" value="Genomic_DNA"/>
</dbReference>
<sequence length="115" mass="13195">LDRWSSPANELLYNFIISTPDRKEYLYAILDFSDAIQTGEFLSSQIFRIVDKVDTDKFIACITDNGSNARIVREITMYNYLHIWNIRCVAYVLNLIASDIVKIPSVSSALKRANQ</sequence>
<name>A0ACA9QLT1_9GLOM</name>
<gene>
    <name evidence="1" type="ORF">RPERSI_LOCUS14769</name>
</gene>
<feature type="non-terminal residue" evidence="1">
    <location>
        <position position="1"/>
    </location>
</feature>
<protein>
    <submittedName>
        <fullName evidence="1">8508_t:CDS:1</fullName>
    </submittedName>
</protein>
<reference evidence="1" key="1">
    <citation type="submission" date="2021-06" db="EMBL/GenBank/DDBJ databases">
        <authorList>
            <person name="Kallberg Y."/>
            <person name="Tangrot J."/>
            <person name="Rosling A."/>
        </authorList>
    </citation>
    <scope>NUCLEOTIDE SEQUENCE</scope>
    <source>
        <strain evidence="1">MA461A</strain>
    </source>
</reference>
<keyword evidence="2" id="KW-1185">Reference proteome</keyword>
<comment type="caution">
    <text evidence="1">The sequence shown here is derived from an EMBL/GenBank/DDBJ whole genome shotgun (WGS) entry which is preliminary data.</text>
</comment>